<dbReference type="InterPro" id="IPR031481">
    <property type="entry name" value="Glyco_tran_10_N"/>
</dbReference>
<evidence type="ECO:0000256" key="12">
    <source>
        <dbReference type="RuleBase" id="RU003832"/>
    </source>
</evidence>
<dbReference type="PROSITE" id="PS51257">
    <property type="entry name" value="PROKAR_LIPOPROTEIN"/>
    <property type="match status" value="1"/>
</dbReference>
<evidence type="ECO:0000256" key="1">
    <source>
        <dbReference type="ARBA" id="ARBA00004447"/>
    </source>
</evidence>
<evidence type="ECO:0000256" key="8">
    <source>
        <dbReference type="ARBA" id="ARBA00022989"/>
    </source>
</evidence>
<evidence type="ECO:0000256" key="3">
    <source>
        <dbReference type="ARBA" id="ARBA00008919"/>
    </source>
</evidence>
<proteinExistence type="inferred from homology"/>
<dbReference type="SUPFAM" id="SSF53756">
    <property type="entry name" value="UDP-Glycosyltransferase/glycogen phosphorylase"/>
    <property type="match status" value="1"/>
</dbReference>
<sequence>MDKVPILRRLPRRMVLCLHFTCAILGACALFTLYLESENAITSTVPNVLTTDNLASEASRHLRLSSTKQDAKIVPPGWAWTSRDVISSANGTKNSDYLAIIKNGSVPQLSRHQTAFHGNTKYIYMSSVSTTSTYRPPRLTYGIIKKRPTPTPIPDTCQTSTMTDVKLILLWTSFFGFWGYFPQENFQQCRSCRNCRVTTDRSKLEESDAVIFHARDMSLSDLPPVRYPHQRWIFYCLESPPYSDFPGLLHMRNMFNWTMTYRSDSDIVAQYGMVVKTHPQKVDMQSLLWSFRNKSKSVVWMSSHCPTDGGRDSYVEELRKYIDVDVYGTCGTSICPPESTGKCLREFSNKYKFFLAFENTICKDYITEKFFRTLKYNIIPVVFGGAKYDKFAPPTSYIDALSFKSPKHLAFFLSGVGKDFKLYSSYFRWKKDYSVVLSNQKECDLCALLHRTDLKPSSYYDMRKWWVGESNCRTWKPKR</sequence>
<dbReference type="Gene3D" id="3.40.50.11660">
    <property type="entry name" value="Glycosyl transferase family 10, C-terminal domain"/>
    <property type="match status" value="1"/>
</dbReference>
<feature type="domain" description="Fucosyltransferase N-terminal" evidence="14">
    <location>
        <begin position="165"/>
        <end position="272"/>
    </location>
</feature>
<protein>
    <recommendedName>
        <fullName evidence="12">Fucosyltransferase</fullName>
        <ecNumber evidence="12">2.4.1.-</ecNumber>
    </recommendedName>
</protein>
<evidence type="ECO:0000256" key="6">
    <source>
        <dbReference type="ARBA" id="ARBA00022692"/>
    </source>
</evidence>
<evidence type="ECO:0000256" key="2">
    <source>
        <dbReference type="ARBA" id="ARBA00004922"/>
    </source>
</evidence>
<dbReference type="OrthoDB" id="427096at2759"/>
<keyword evidence="11" id="KW-0325">Glycoprotein</keyword>
<evidence type="ECO:0000256" key="4">
    <source>
        <dbReference type="ARBA" id="ARBA00022676"/>
    </source>
</evidence>
<dbReference type="EC" id="2.4.1.-" evidence="12"/>
<organism evidence="15 16">
    <name type="scientific">Araneus ventricosus</name>
    <name type="common">Orbweaver spider</name>
    <name type="synonym">Epeira ventricosa</name>
    <dbReference type="NCBI Taxonomy" id="182803"/>
    <lineage>
        <taxon>Eukaryota</taxon>
        <taxon>Metazoa</taxon>
        <taxon>Ecdysozoa</taxon>
        <taxon>Arthropoda</taxon>
        <taxon>Chelicerata</taxon>
        <taxon>Arachnida</taxon>
        <taxon>Araneae</taxon>
        <taxon>Araneomorphae</taxon>
        <taxon>Entelegynae</taxon>
        <taxon>Araneoidea</taxon>
        <taxon>Araneidae</taxon>
        <taxon>Araneus</taxon>
    </lineage>
</organism>
<keyword evidence="6 12" id="KW-0812">Transmembrane</keyword>
<keyword evidence="5 12" id="KW-0808">Transferase</keyword>
<dbReference type="InterPro" id="IPR055270">
    <property type="entry name" value="Glyco_tran_10_C"/>
</dbReference>
<comment type="pathway">
    <text evidence="2">Protein modification; protein glycosylation.</text>
</comment>
<reference evidence="15 16" key="1">
    <citation type="journal article" date="2019" name="Sci. Rep.">
        <title>Orb-weaving spider Araneus ventricosus genome elucidates the spidroin gene catalogue.</title>
        <authorList>
            <person name="Kono N."/>
            <person name="Nakamura H."/>
            <person name="Ohtoshi R."/>
            <person name="Moran D.A.P."/>
            <person name="Shinohara A."/>
            <person name="Yoshida Y."/>
            <person name="Fujiwara M."/>
            <person name="Mori M."/>
            <person name="Tomita M."/>
            <person name="Arakawa K."/>
        </authorList>
    </citation>
    <scope>NUCLEOTIDE SEQUENCE [LARGE SCALE GENOMIC DNA]</scope>
</reference>
<evidence type="ECO:0000256" key="7">
    <source>
        <dbReference type="ARBA" id="ARBA00022968"/>
    </source>
</evidence>
<evidence type="ECO:0000259" key="14">
    <source>
        <dbReference type="Pfam" id="PF17039"/>
    </source>
</evidence>
<keyword evidence="8" id="KW-1133">Transmembrane helix</keyword>
<dbReference type="GO" id="GO:0008417">
    <property type="term" value="F:fucosyltransferase activity"/>
    <property type="evidence" value="ECO:0007669"/>
    <property type="project" value="InterPro"/>
</dbReference>
<dbReference type="InterPro" id="IPR038577">
    <property type="entry name" value="GT10-like_C_sf"/>
</dbReference>
<gene>
    <name evidence="15" type="primary">FucTC_1</name>
    <name evidence="15" type="ORF">AVEN_167300_1</name>
</gene>
<keyword evidence="9 12" id="KW-0333">Golgi apparatus</keyword>
<feature type="domain" description="Fucosyltransferase C-terminal" evidence="13">
    <location>
        <begin position="292"/>
        <end position="465"/>
    </location>
</feature>
<dbReference type="UniPathway" id="UPA00378"/>
<comment type="subcellular location">
    <subcellularLocation>
        <location evidence="1 12">Golgi apparatus</location>
        <location evidence="1 12">Golgi stack membrane</location>
        <topology evidence="1 12">Single-pass type II membrane protein</topology>
    </subcellularLocation>
</comment>
<evidence type="ECO:0000313" key="16">
    <source>
        <dbReference type="Proteomes" id="UP000499080"/>
    </source>
</evidence>
<evidence type="ECO:0000256" key="9">
    <source>
        <dbReference type="ARBA" id="ARBA00023034"/>
    </source>
</evidence>
<accession>A0A4Y2DBQ0</accession>
<comment type="caution">
    <text evidence="15">The sequence shown here is derived from an EMBL/GenBank/DDBJ whole genome shotgun (WGS) entry which is preliminary data.</text>
</comment>
<dbReference type="Pfam" id="PF00852">
    <property type="entry name" value="Glyco_transf_10"/>
    <property type="match status" value="1"/>
</dbReference>
<dbReference type="PANTHER" id="PTHR48438">
    <property type="entry name" value="ALPHA-(1,3)-FUCOSYLTRANSFERASE C-RELATED"/>
    <property type="match status" value="1"/>
</dbReference>
<comment type="similarity">
    <text evidence="3 12">Belongs to the glycosyltransferase 10 family.</text>
</comment>
<keyword evidence="4 12" id="KW-0328">Glycosyltransferase</keyword>
<evidence type="ECO:0000259" key="13">
    <source>
        <dbReference type="Pfam" id="PF00852"/>
    </source>
</evidence>
<dbReference type="AlphaFoldDB" id="A0A4Y2DBQ0"/>
<evidence type="ECO:0000256" key="11">
    <source>
        <dbReference type="ARBA" id="ARBA00023180"/>
    </source>
</evidence>
<dbReference type="GO" id="GO:0032580">
    <property type="term" value="C:Golgi cisterna membrane"/>
    <property type="evidence" value="ECO:0007669"/>
    <property type="project" value="UniProtKB-SubCell"/>
</dbReference>
<keyword evidence="7" id="KW-0735">Signal-anchor</keyword>
<keyword evidence="16" id="KW-1185">Reference proteome</keyword>
<evidence type="ECO:0000256" key="10">
    <source>
        <dbReference type="ARBA" id="ARBA00023136"/>
    </source>
</evidence>
<dbReference type="EMBL" id="BGPR01000340">
    <property type="protein sequence ID" value="GBM14213.1"/>
    <property type="molecule type" value="Genomic_DNA"/>
</dbReference>
<name>A0A4Y2DBQ0_ARAVE</name>
<evidence type="ECO:0000256" key="5">
    <source>
        <dbReference type="ARBA" id="ARBA00022679"/>
    </source>
</evidence>
<dbReference type="InterPro" id="IPR001503">
    <property type="entry name" value="Glyco_trans_10"/>
</dbReference>
<dbReference type="Proteomes" id="UP000499080">
    <property type="component" value="Unassembled WGS sequence"/>
</dbReference>
<keyword evidence="10" id="KW-0472">Membrane</keyword>
<evidence type="ECO:0000313" key="15">
    <source>
        <dbReference type="EMBL" id="GBM14213.1"/>
    </source>
</evidence>
<dbReference type="Pfam" id="PF17039">
    <property type="entry name" value="Glyco_tran_10_N"/>
    <property type="match status" value="1"/>
</dbReference>
<dbReference type="FunFam" id="3.40.50.11660:FF:000006">
    <property type="entry name" value="Alpha-(1,3)-fucosyltransferase C"/>
    <property type="match status" value="1"/>
</dbReference>
<dbReference type="PANTHER" id="PTHR48438:SF1">
    <property type="entry name" value="ALPHA-(1,3)-FUCOSYLTRANSFERASE C-RELATED"/>
    <property type="match status" value="1"/>
</dbReference>